<sequence length="184" mass="19371">MSAQRSDAQRNYARILAVAEQEVAALGAEVSLEHIARVAGVGSATVRRHFPSKRALLDAVFHEGVEALYGRAVELAAGEDARDALIEWLAALVKYSTSARGMAVALLRDETAADHGHPCDRLIDGGEPLVKRAIEVGAAPAGVTAADLVTLVTGIVLATEHHRDSAAEAERLLVMAVRGIAPQL</sequence>
<evidence type="ECO:0000313" key="6">
    <source>
        <dbReference type="EMBL" id="KND37379.1"/>
    </source>
</evidence>
<dbReference type="OrthoDB" id="9795011at2"/>
<reference evidence="7" key="1">
    <citation type="submission" date="2014-07" db="EMBL/GenBank/DDBJ databases">
        <title>Genome sequencing of plant-pathogenic Streptomyces species.</title>
        <authorList>
            <person name="Harrison J."/>
            <person name="Sapp M."/>
            <person name="Thwaites R."/>
            <person name="Studholme D.J."/>
        </authorList>
    </citation>
    <scope>NUCLEOTIDE SEQUENCE [LARGE SCALE GENOMIC DNA]</scope>
    <source>
        <strain evidence="7">NCPPB 4445</strain>
    </source>
</reference>
<dbReference type="EMBL" id="JPPY01000067">
    <property type="protein sequence ID" value="KND37379.1"/>
    <property type="molecule type" value="Genomic_DNA"/>
</dbReference>
<dbReference type="Proteomes" id="UP000037151">
    <property type="component" value="Unassembled WGS sequence"/>
</dbReference>
<comment type="caution">
    <text evidence="6">The sequence shown here is derived from an EMBL/GenBank/DDBJ whole genome shotgun (WGS) entry which is preliminary data.</text>
</comment>
<evidence type="ECO:0000256" key="3">
    <source>
        <dbReference type="ARBA" id="ARBA00023163"/>
    </source>
</evidence>
<dbReference type="AlphaFoldDB" id="A0A0L0KIH7"/>
<dbReference type="Pfam" id="PF21597">
    <property type="entry name" value="TetR_C_43"/>
    <property type="match status" value="1"/>
</dbReference>
<dbReference type="Gene3D" id="1.10.357.10">
    <property type="entry name" value="Tetracycline Repressor, domain 2"/>
    <property type="match status" value="1"/>
</dbReference>
<dbReference type="SUPFAM" id="SSF46689">
    <property type="entry name" value="Homeodomain-like"/>
    <property type="match status" value="1"/>
</dbReference>
<feature type="domain" description="HTH tetR-type" evidence="5">
    <location>
        <begin position="9"/>
        <end position="68"/>
    </location>
</feature>
<protein>
    <submittedName>
        <fullName evidence="6">TetR family transcriptional regulator</fullName>
    </submittedName>
</protein>
<proteinExistence type="predicted"/>
<dbReference type="InterPro" id="IPR009057">
    <property type="entry name" value="Homeodomain-like_sf"/>
</dbReference>
<evidence type="ECO:0000313" key="7">
    <source>
        <dbReference type="Proteomes" id="UP000037151"/>
    </source>
</evidence>
<evidence type="ECO:0000256" key="2">
    <source>
        <dbReference type="ARBA" id="ARBA00023125"/>
    </source>
</evidence>
<dbReference type="SUPFAM" id="SSF48498">
    <property type="entry name" value="Tetracyclin repressor-like, C-terminal domain"/>
    <property type="match status" value="1"/>
</dbReference>
<dbReference type="InterPro" id="IPR049445">
    <property type="entry name" value="TetR_SbtR-like_C"/>
</dbReference>
<dbReference type="Pfam" id="PF00440">
    <property type="entry name" value="TetR_N"/>
    <property type="match status" value="1"/>
</dbReference>
<keyword evidence="2 4" id="KW-0238">DNA-binding</keyword>
<keyword evidence="1" id="KW-0805">Transcription regulation</keyword>
<feature type="DNA-binding region" description="H-T-H motif" evidence="4">
    <location>
        <begin position="31"/>
        <end position="50"/>
    </location>
</feature>
<dbReference type="PANTHER" id="PTHR30055">
    <property type="entry name" value="HTH-TYPE TRANSCRIPTIONAL REGULATOR RUTR"/>
    <property type="match status" value="1"/>
</dbReference>
<dbReference type="InterPro" id="IPR036271">
    <property type="entry name" value="Tet_transcr_reg_TetR-rel_C_sf"/>
</dbReference>
<dbReference type="InterPro" id="IPR001647">
    <property type="entry name" value="HTH_TetR"/>
</dbReference>
<name>A0A0L0KIH7_9ACTN</name>
<organism evidence="6 7">
    <name type="scientific">Streptomyces acidiscabies</name>
    <dbReference type="NCBI Taxonomy" id="42234"/>
    <lineage>
        <taxon>Bacteria</taxon>
        <taxon>Bacillati</taxon>
        <taxon>Actinomycetota</taxon>
        <taxon>Actinomycetes</taxon>
        <taxon>Kitasatosporales</taxon>
        <taxon>Streptomycetaceae</taxon>
        <taxon>Streptomyces</taxon>
    </lineage>
</organism>
<keyword evidence="3" id="KW-0804">Transcription</keyword>
<dbReference type="RefSeq" id="WP_050370271.1">
    <property type="nucleotide sequence ID" value="NZ_KQ257813.1"/>
</dbReference>
<gene>
    <name evidence="6" type="ORF">IQ63_09700</name>
</gene>
<dbReference type="GO" id="GO:0000976">
    <property type="term" value="F:transcription cis-regulatory region binding"/>
    <property type="evidence" value="ECO:0007669"/>
    <property type="project" value="TreeGrafter"/>
</dbReference>
<dbReference type="PANTHER" id="PTHR30055:SF234">
    <property type="entry name" value="HTH-TYPE TRANSCRIPTIONAL REGULATOR BETI"/>
    <property type="match status" value="1"/>
</dbReference>
<evidence type="ECO:0000259" key="5">
    <source>
        <dbReference type="PROSITE" id="PS50977"/>
    </source>
</evidence>
<dbReference type="PROSITE" id="PS50977">
    <property type="entry name" value="HTH_TETR_2"/>
    <property type="match status" value="1"/>
</dbReference>
<accession>A0A0L0KIH7</accession>
<evidence type="ECO:0000256" key="1">
    <source>
        <dbReference type="ARBA" id="ARBA00023015"/>
    </source>
</evidence>
<dbReference type="GO" id="GO:0003700">
    <property type="term" value="F:DNA-binding transcription factor activity"/>
    <property type="evidence" value="ECO:0007669"/>
    <property type="project" value="TreeGrafter"/>
</dbReference>
<evidence type="ECO:0000256" key="4">
    <source>
        <dbReference type="PROSITE-ProRule" id="PRU00335"/>
    </source>
</evidence>
<dbReference type="PATRIC" id="fig|42234.21.peg.1998"/>
<dbReference type="InterPro" id="IPR050109">
    <property type="entry name" value="HTH-type_TetR-like_transc_reg"/>
</dbReference>